<dbReference type="PROSITE" id="PS50089">
    <property type="entry name" value="ZF_RING_2"/>
    <property type="match status" value="1"/>
</dbReference>
<gene>
    <name evidence="6" type="ORF">BOKJ2_LOCUS8238</name>
</gene>
<comment type="caution">
    <text evidence="6">The sequence shown here is derived from an EMBL/GenBank/DDBJ whole genome shotgun (WGS) entry which is preliminary data.</text>
</comment>
<proteinExistence type="predicted"/>
<dbReference type="Proteomes" id="UP000783686">
    <property type="component" value="Unassembled WGS sequence"/>
</dbReference>
<dbReference type="EMBL" id="CAJFCW020000004">
    <property type="protein sequence ID" value="CAG9112293.1"/>
    <property type="molecule type" value="Genomic_DNA"/>
</dbReference>
<dbReference type="EMBL" id="CAJFDH010000004">
    <property type="protein sequence ID" value="CAD5219028.1"/>
    <property type="molecule type" value="Genomic_DNA"/>
</dbReference>
<dbReference type="PANTHER" id="PTHR25462">
    <property type="entry name" value="BONUS, ISOFORM C-RELATED"/>
    <property type="match status" value="1"/>
</dbReference>
<feature type="domain" description="RING-type" evidence="5">
    <location>
        <begin position="9"/>
        <end position="58"/>
    </location>
</feature>
<protein>
    <recommendedName>
        <fullName evidence="5">RING-type domain-containing protein</fullName>
    </recommendedName>
</protein>
<evidence type="ECO:0000256" key="1">
    <source>
        <dbReference type="ARBA" id="ARBA00022723"/>
    </source>
</evidence>
<keyword evidence="1" id="KW-0479">Metal-binding</keyword>
<dbReference type="Pfam" id="PF13445">
    <property type="entry name" value="zf-RING_UBOX"/>
    <property type="match status" value="1"/>
</dbReference>
<dbReference type="PROSITE" id="PS00518">
    <property type="entry name" value="ZF_RING_1"/>
    <property type="match status" value="1"/>
</dbReference>
<dbReference type="OrthoDB" id="252722at2759"/>
<evidence type="ECO:0000259" key="5">
    <source>
        <dbReference type="PROSITE" id="PS50089"/>
    </source>
</evidence>
<dbReference type="InterPro" id="IPR013083">
    <property type="entry name" value="Znf_RING/FYVE/PHD"/>
</dbReference>
<keyword evidence="3" id="KW-0862">Zinc</keyword>
<evidence type="ECO:0000313" key="7">
    <source>
        <dbReference type="Proteomes" id="UP000614601"/>
    </source>
</evidence>
<dbReference type="GO" id="GO:0061630">
    <property type="term" value="F:ubiquitin protein ligase activity"/>
    <property type="evidence" value="ECO:0007669"/>
    <property type="project" value="TreeGrafter"/>
</dbReference>
<dbReference type="AlphaFoldDB" id="A0A811KTV2"/>
<name>A0A811KTV2_9BILA</name>
<dbReference type="Gene3D" id="3.30.40.10">
    <property type="entry name" value="Zinc/RING finger domain, C3HC4 (zinc finger)"/>
    <property type="match status" value="1"/>
</dbReference>
<dbReference type="InterPro" id="IPR027370">
    <property type="entry name" value="Znf-RING_euk"/>
</dbReference>
<keyword evidence="2 4" id="KW-0863">Zinc-finger</keyword>
<dbReference type="SUPFAM" id="SSF57850">
    <property type="entry name" value="RING/U-box"/>
    <property type="match status" value="1"/>
</dbReference>
<sequence length="506" mass="58369">MDSGDLISCEICLEAFDSECRPPKIIPCGHNFCENCLFSLCLHSEYYLLDTIKCPKCRKLCDSKLAMNAPTNYDLCKMLENFKYSQNVTVIHVPDSSGGNAVKNKKPKIRRCNNSKVKLSEACFDCRRNINMYERCVICRFCRDCHQTAKTLRLVCLECCVNNHNGHNLVTIEQLVSNHQATVRQGQLLRRHLECLNKDFKQRSAMTTEVKAQIPQVEILRESMKTQVNTMIKKNLTRLESEYPLSPAELTAIQQSQLDSIIKLQKMANIFDKLNVSLEPESIKLNFEQKLVLSSMDLMIELLKTEDLNDLRQHMILLHSDNIQKETKLEILQYCITVIIKLLNSNMTSEVFILVEDLLFKSFVFINKLFPRGMVDDKNRIETWNLAKSGFGQIMQLSNLRWTSYEEWRVDFVSDLSFLCQLYADACDWGTITLCTIETVRSRSVLNSCKSDRALINKVKFAEECLLECRRIQKLLNICVKSKRFANGDKCRGLRQWLSCLGPKVS</sequence>
<evidence type="ECO:0000256" key="3">
    <source>
        <dbReference type="ARBA" id="ARBA00022833"/>
    </source>
</evidence>
<dbReference type="Proteomes" id="UP000614601">
    <property type="component" value="Unassembled WGS sequence"/>
</dbReference>
<dbReference type="PANTHER" id="PTHR25462:SF305">
    <property type="entry name" value="RING-TYPE DOMAIN-CONTAINING PROTEIN"/>
    <property type="match status" value="1"/>
</dbReference>
<dbReference type="InterPro" id="IPR047153">
    <property type="entry name" value="TRIM45/56/19-like"/>
</dbReference>
<dbReference type="InterPro" id="IPR017907">
    <property type="entry name" value="Znf_RING_CS"/>
</dbReference>
<evidence type="ECO:0000256" key="2">
    <source>
        <dbReference type="ARBA" id="ARBA00022771"/>
    </source>
</evidence>
<accession>A0A811KTV2</accession>
<dbReference type="GO" id="GO:0008270">
    <property type="term" value="F:zinc ion binding"/>
    <property type="evidence" value="ECO:0007669"/>
    <property type="project" value="UniProtKB-KW"/>
</dbReference>
<dbReference type="SMART" id="SM00184">
    <property type="entry name" value="RING"/>
    <property type="match status" value="1"/>
</dbReference>
<organism evidence="6 7">
    <name type="scientific">Bursaphelenchus okinawaensis</name>
    <dbReference type="NCBI Taxonomy" id="465554"/>
    <lineage>
        <taxon>Eukaryota</taxon>
        <taxon>Metazoa</taxon>
        <taxon>Ecdysozoa</taxon>
        <taxon>Nematoda</taxon>
        <taxon>Chromadorea</taxon>
        <taxon>Rhabditida</taxon>
        <taxon>Tylenchina</taxon>
        <taxon>Tylenchomorpha</taxon>
        <taxon>Aphelenchoidea</taxon>
        <taxon>Aphelenchoididae</taxon>
        <taxon>Bursaphelenchus</taxon>
    </lineage>
</organism>
<dbReference type="GO" id="GO:0005654">
    <property type="term" value="C:nucleoplasm"/>
    <property type="evidence" value="ECO:0007669"/>
    <property type="project" value="TreeGrafter"/>
</dbReference>
<dbReference type="InterPro" id="IPR001841">
    <property type="entry name" value="Znf_RING"/>
</dbReference>
<evidence type="ECO:0000313" key="6">
    <source>
        <dbReference type="EMBL" id="CAD5219028.1"/>
    </source>
</evidence>
<keyword evidence="7" id="KW-1185">Reference proteome</keyword>
<evidence type="ECO:0000256" key="4">
    <source>
        <dbReference type="PROSITE-ProRule" id="PRU00175"/>
    </source>
</evidence>
<reference evidence="6" key="1">
    <citation type="submission" date="2020-09" db="EMBL/GenBank/DDBJ databases">
        <authorList>
            <person name="Kikuchi T."/>
        </authorList>
    </citation>
    <scope>NUCLEOTIDE SEQUENCE</scope>
    <source>
        <strain evidence="6">SH1</strain>
    </source>
</reference>